<feature type="transmembrane region" description="Helical" evidence="9">
    <location>
        <begin position="499"/>
        <end position="522"/>
    </location>
</feature>
<reference evidence="14 15" key="1">
    <citation type="submission" date="2023-12" db="EMBL/GenBank/DDBJ databases">
        <title>Description of an unclassified Opitutus bacterium of Verrucomicrobiota.</title>
        <authorList>
            <person name="Zhang D.-F."/>
        </authorList>
    </citation>
    <scope>NUCLEOTIDE SEQUENCE [LARGE SCALE GENOMIC DNA]</scope>
    <source>
        <strain evidence="14 15">WL0086</strain>
    </source>
</reference>
<accession>A0ABZ1CCP3</accession>
<feature type="domain" description="Protein export membrane protein SecD/SecF C-terminal" evidence="11">
    <location>
        <begin position="650"/>
        <end position="825"/>
    </location>
</feature>
<evidence type="ECO:0000256" key="5">
    <source>
        <dbReference type="ARBA" id="ARBA00022927"/>
    </source>
</evidence>
<keyword evidence="5 9" id="KW-0653">Protein transport</keyword>
<dbReference type="InterPro" id="IPR022813">
    <property type="entry name" value="SecD/SecF_arch_bac"/>
</dbReference>
<dbReference type="InterPro" id="IPR055344">
    <property type="entry name" value="SecD_SecF_C_bact"/>
</dbReference>
<comment type="similarity">
    <text evidence="9">Belongs to the SecD/SecF family. SecD subfamily.</text>
</comment>
<dbReference type="InterPro" id="IPR048634">
    <property type="entry name" value="SecD_SecF_C"/>
</dbReference>
<evidence type="ECO:0000259" key="13">
    <source>
        <dbReference type="Pfam" id="PF22599"/>
    </source>
</evidence>
<organism evidence="14 15">
    <name type="scientific">Actomonas aquatica</name>
    <dbReference type="NCBI Taxonomy" id="2866162"/>
    <lineage>
        <taxon>Bacteria</taxon>
        <taxon>Pseudomonadati</taxon>
        <taxon>Verrucomicrobiota</taxon>
        <taxon>Opitutia</taxon>
        <taxon>Opitutales</taxon>
        <taxon>Opitutaceae</taxon>
        <taxon>Actomonas</taxon>
    </lineage>
</organism>
<evidence type="ECO:0000259" key="12">
    <source>
        <dbReference type="Pfam" id="PF21760"/>
    </source>
</evidence>
<feature type="transmembrane region" description="Helical" evidence="9">
    <location>
        <begin position="693"/>
        <end position="715"/>
    </location>
</feature>
<dbReference type="NCBIfam" id="TIGR00966">
    <property type="entry name" value="transloc_SecF"/>
    <property type="match status" value="1"/>
</dbReference>
<dbReference type="InterPro" id="IPR054384">
    <property type="entry name" value="SecDF_P1_head"/>
</dbReference>
<evidence type="ECO:0000259" key="11">
    <source>
        <dbReference type="Pfam" id="PF02355"/>
    </source>
</evidence>
<dbReference type="InterPro" id="IPR005665">
    <property type="entry name" value="SecF_bac"/>
</dbReference>
<comment type="caution">
    <text evidence="9">Lacks conserved residue(s) required for the propagation of feature annotation.</text>
</comment>
<comment type="function">
    <text evidence="9">Part of the Sec protein translocase complex. Interacts with the SecYEG preprotein conducting channel. SecDF uses the proton motive force (PMF) to complete protein translocation after the ATP-dependent function of SecA.</text>
</comment>
<dbReference type="InterPro" id="IPR005791">
    <property type="entry name" value="SecD"/>
</dbReference>
<comment type="subunit">
    <text evidence="9">Forms a complex with SecF. Part of the essential Sec protein translocation apparatus which comprises SecA, SecYEG and auxiliary proteins SecDF. Other proteins may also be involved.</text>
</comment>
<dbReference type="RefSeq" id="WP_221030906.1">
    <property type="nucleotide sequence ID" value="NZ_CP139781.1"/>
</dbReference>
<dbReference type="EMBL" id="CP139781">
    <property type="protein sequence ID" value="WRQ89033.1"/>
    <property type="molecule type" value="Genomic_DNA"/>
</dbReference>
<evidence type="ECO:0000256" key="1">
    <source>
        <dbReference type="ARBA" id="ARBA00004651"/>
    </source>
</evidence>
<dbReference type="Pfam" id="PF21760">
    <property type="entry name" value="SecD_1st"/>
    <property type="match status" value="1"/>
</dbReference>
<evidence type="ECO:0000256" key="7">
    <source>
        <dbReference type="ARBA" id="ARBA00023010"/>
    </source>
</evidence>
<dbReference type="Proteomes" id="UP000738431">
    <property type="component" value="Chromosome"/>
</dbReference>
<keyword evidence="8 9" id="KW-0472">Membrane</keyword>
<feature type="transmembrane region" description="Helical" evidence="9">
    <location>
        <begin position="543"/>
        <end position="567"/>
    </location>
</feature>
<keyword evidence="3 9" id="KW-1003">Cell membrane</keyword>
<dbReference type="PANTHER" id="PTHR30081">
    <property type="entry name" value="PROTEIN-EXPORT MEMBRANE PROTEIN SEC"/>
    <property type="match status" value="1"/>
</dbReference>
<feature type="transmembrane region" description="Helical" evidence="9">
    <location>
        <begin position="401"/>
        <end position="419"/>
    </location>
</feature>
<feature type="transmembrane region" description="Helical" evidence="9">
    <location>
        <begin position="797"/>
        <end position="823"/>
    </location>
</feature>
<keyword evidence="6 9" id="KW-1133">Transmembrane helix</keyword>
<sequence>MFKRNLWKIALTAFIVVWAVSSILPLKDTEFNDYIVAEVGANNAEFEALMAQAQARVDAGTAASVFVGLKQIGAEQRIDLTQYFPQVRLESSLRNVEKRNAILLDYLLKESKGKLQLGLDLKGGVSFMLEVADEGVSGDVAEYEREENLAKAIEIIGERVNQFGVAEPVIRPVGTNRIEVQLPGISTKDNPEVVDNVKKPARLDFRRVHPRLSPLNTPANQTPPGYELMIEEREGRDGSIQDVPYFVKRLPEMTGESIDVAFATTDEFGRFKINLRFTDEGAERFADVTGEIAQESREGGQLAIVLDGKLYSAPRVSTRINGGSAEITGTFTQREAIDLANVLNNPLDVELIVREQNEVGPSLAADAIQSGVDASEIAVILVAVFMIAVYTIGGAFAVISLAVNILIVLGALASIGATITLPGVAGIVLTVGMAVDSNILIFERIREELIAGKSLKAAFLSGHDKVLSTILDANITTLITSSLMIAFGTGPVQGFGVTLTIGVFSTVFCALIVTKLLLEFFIEGDIIKKFPMTLPSKVPNFDYLKFARPAFAISWLIVIIGIGMVVYKGHRIYGIDFVGGDQVTLTFTDRDAFESGDVRDTLEGTGIGEVNPIFQNDFDGENETLQVQVPVGHGDDVLPTLQAAFPGAGFESIGQSSIGPSIGAEIQWNALMSLGLAIVGILLYVAFRFEVGFGVGAVTSTVHDILMTVGIFVLFDRQFTAPMVAAILLIAGYSINDTIVVFDRIREELKSNPDMKLRDVINTAINRVFTRSLLTSATTFLASLALFIWGGGVINDLAFTFLVGVITGTFSSIFIASPIFFWWHKGDRKHVERHQDVKPTYEWTGSSRASE</sequence>
<feature type="domain" description="SecDF P1 head subdomain" evidence="13">
    <location>
        <begin position="242"/>
        <end position="344"/>
    </location>
</feature>
<dbReference type="PRINTS" id="PR01755">
    <property type="entry name" value="SECFTRNLCASE"/>
</dbReference>
<dbReference type="HAMAP" id="MF_01463_B">
    <property type="entry name" value="SecD_B"/>
    <property type="match status" value="1"/>
</dbReference>
<evidence type="ECO:0000256" key="9">
    <source>
        <dbReference type="HAMAP-Rule" id="MF_01463"/>
    </source>
</evidence>
<dbReference type="Pfam" id="PF02355">
    <property type="entry name" value="SecD_SecF_C"/>
    <property type="match status" value="2"/>
</dbReference>
<dbReference type="NCBIfam" id="TIGR01129">
    <property type="entry name" value="secD"/>
    <property type="match status" value="1"/>
</dbReference>
<evidence type="ECO:0000313" key="15">
    <source>
        <dbReference type="Proteomes" id="UP000738431"/>
    </source>
</evidence>
<dbReference type="InterPro" id="IPR048631">
    <property type="entry name" value="SecD_1st"/>
</dbReference>
<dbReference type="Gene3D" id="3.30.1360.200">
    <property type="match status" value="1"/>
</dbReference>
<evidence type="ECO:0000256" key="8">
    <source>
        <dbReference type="ARBA" id="ARBA00023136"/>
    </source>
</evidence>
<keyword evidence="4 9" id="KW-0812">Transmembrane</keyword>
<feature type="transmembrane region" description="Helical" evidence="9">
    <location>
        <begin position="773"/>
        <end position="791"/>
    </location>
</feature>
<keyword evidence="2 9" id="KW-0813">Transport</keyword>
<name>A0ABZ1CCP3_9BACT</name>
<evidence type="ECO:0000313" key="14">
    <source>
        <dbReference type="EMBL" id="WRQ89033.1"/>
    </source>
</evidence>
<feature type="transmembrane region" description="Helical" evidence="9">
    <location>
        <begin position="666"/>
        <end position="686"/>
    </location>
</feature>
<gene>
    <name evidence="9 14" type="primary">secD</name>
    <name evidence="10" type="synonym">secF</name>
    <name evidence="14" type="ORF">K1X11_006410</name>
</gene>
<feature type="domain" description="Protein export membrane protein SecD/SecF C-terminal" evidence="11">
    <location>
        <begin position="350"/>
        <end position="517"/>
    </location>
</feature>
<evidence type="ECO:0000256" key="3">
    <source>
        <dbReference type="ARBA" id="ARBA00022475"/>
    </source>
</evidence>
<keyword evidence="7 9" id="KW-0811">Translocation</keyword>
<feature type="domain" description="Protein translocase subunit SecDF P1" evidence="12">
    <location>
        <begin position="150"/>
        <end position="209"/>
    </location>
</feature>
<dbReference type="Gene3D" id="1.20.1640.10">
    <property type="entry name" value="Multidrug efflux transporter AcrB transmembrane domain"/>
    <property type="match status" value="2"/>
</dbReference>
<comment type="similarity">
    <text evidence="10">Belongs to the SecD/SecF family. SecF subfamily.</text>
</comment>
<comment type="subcellular location">
    <subcellularLocation>
        <location evidence="1 9">Cell membrane</location>
        <topology evidence="1 9">Multi-pass membrane protein</topology>
    </subcellularLocation>
</comment>
<keyword evidence="15" id="KW-1185">Reference proteome</keyword>
<evidence type="ECO:0000256" key="4">
    <source>
        <dbReference type="ARBA" id="ARBA00022692"/>
    </source>
</evidence>
<dbReference type="PANTHER" id="PTHR30081:SF1">
    <property type="entry name" value="PROTEIN TRANSLOCASE SUBUNIT SECD"/>
    <property type="match status" value="1"/>
</dbReference>
<protein>
    <recommendedName>
        <fullName evidence="9 10">Multifunctional fusion protein</fullName>
    </recommendedName>
    <domain>
        <recommendedName>
            <fullName evidence="9">Protein translocase subunit SecD</fullName>
        </recommendedName>
    </domain>
    <domain>
        <recommendedName>
            <fullName evidence="10">Protein-export membrane protein SecF</fullName>
        </recommendedName>
    </domain>
</protein>
<dbReference type="SUPFAM" id="SSF82866">
    <property type="entry name" value="Multidrug efflux transporter AcrB transmembrane domain"/>
    <property type="match status" value="2"/>
</dbReference>
<feature type="transmembrane region" description="Helical" evidence="9">
    <location>
        <begin position="377"/>
        <end position="396"/>
    </location>
</feature>
<evidence type="ECO:0000256" key="6">
    <source>
        <dbReference type="ARBA" id="ARBA00022989"/>
    </source>
</evidence>
<dbReference type="Pfam" id="PF22599">
    <property type="entry name" value="SecDF_P1_head"/>
    <property type="match status" value="1"/>
</dbReference>
<evidence type="ECO:0000256" key="2">
    <source>
        <dbReference type="ARBA" id="ARBA00022448"/>
    </source>
</evidence>
<dbReference type="InterPro" id="IPR022645">
    <property type="entry name" value="SecD/SecF_bac"/>
</dbReference>
<evidence type="ECO:0000256" key="10">
    <source>
        <dbReference type="HAMAP-Rule" id="MF_01464"/>
    </source>
</evidence>
<dbReference type="HAMAP" id="MF_01464_B">
    <property type="entry name" value="SecF_B"/>
    <property type="match status" value="1"/>
</dbReference>
<feature type="transmembrane region" description="Helical" evidence="9">
    <location>
        <begin position="721"/>
        <end position="742"/>
    </location>
</feature>
<proteinExistence type="inferred from homology"/>
<comment type="subunit">
    <text evidence="10">Forms a complex with SecD. Part of the essential Sec protein translocation apparatus which comprises SecA, SecYEG and auxiliary proteins SecDF. Other proteins may also be involved.</text>
</comment>
<dbReference type="NCBIfam" id="TIGR00916">
    <property type="entry name" value="2A0604s01"/>
    <property type="match status" value="2"/>
</dbReference>
<dbReference type="Gene3D" id="3.30.70.3400">
    <property type="match status" value="1"/>
</dbReference>